<evidence type="ECO:0008006" key="3">
    <source>
        <dbReference type="Google" id="ProtNLM"/>
    </source>
</evidence>
<proteinExistence type="predicted"/>
<dbReference type="PANTHER" id="PTHR36154">
    <property type="entry name" value="DNA-BINDING TRANSCRIPTIONAL ACTIVATOR ALPA"/>
    <property type="match status" value="1"/>
</dbReference>
<dbReference type="InterPro" id="IPR052931">
    <property type="entry name" value="Prophage_regulatory_activator"/>
</dbReference>
<dbReference type="Proteomes" id="UP000032582">
    <property type="component" value="Unassembled WGS sequence"/>
</dbReference>
<dbReference type="PATRIC" id="fig|582.24.peg.6481"/>
<accession>A0A0D8L4L1</accession>
<organism evidence="1 2">
    <name type="scientific">Morganella morganii</name>
    <name type="common">Proteus morganii</name>
    <dbReference type="NCBI Taxonomy" id="582"/>
    <lineage>
        <taxon>Bacteria</taxon>
        <taxon>Pseudomonadati</taxon>
        <taxon>Pseudomonadota</taxon>
        <taxon>Gammaproteobacteria</taxon>
        <taxon>Enterobacterales</taxon>
        <taxon>Morganellaceae</taxon>
        <taxon>Morganella</taxon>
    </lineage>
</organism>
<reference evidence="1 2" key="1">
    <citation type="submission" date="2015-02" db="EMBL/GenBank/DDBJ databases">
        <title>Whole genome shotgun sequencing of cultured foodborne pathogen.</title>
        <authorList>
            <person name="Timme R."/>
            <person name="Allard M.W."/>
            <person name="Strain E."/>
            <person name="Evans P.S."/>
            <person name="Brown E."/>
        </authorList>
    </citation>
    <scope>NUCLEOTIDE SEQUENCE [LARGE SCALE GENOMIC DNA]</scope>
    <source>
        <strain evidence="1 2">GCSL-TSO-24</strain>
    </source>
</reference>
<dbReference type="Pfam" id="PF05930">
    <property type="entry name" value="Phage_AlpA"/>
    <property type="match status" value="1"/>
</dbReference>
<protein>
    <recommendedName>
        <fullName evidence="3">AlpA family phage regulatory protein</fullName>
    </recommendedName>
</protein>
<gene>
    <name evidence="1" type="ORF">UA45_20340</name>
</gene>
<comment type="caution">
    <text evidence="1">The sequence shown here is derived from an EMBL/GenBank/DDBJ whole genome shotgun (WGS) entry which is preliminary data.</text>
</comment>
<dbReference type="PANTHER" id="PTHR36154:SF1">
    <property type="entry name" value="DNA-BINDING TRANSCRIPTIONAL ACTIVATOR ALPA"/>
    <property type="match status" value="1"/>
</dbReference>
<evidence type="ECO:0000313" key="1">
    <source>
        <dbReference type="EMBL" id="KJF76106.1"/>
    </source>
</evidence>
<dbReference type="InterPro" id="IPR010260">
    <property type="entry name" value="AlpA"/>
</dbReference>
<dbReference type="EMBL" id="JZSH01000412">
    <property type="protein sequence ID" value="KJF76106.1"/>
    <property type="molecule type" value="Genomic_DNA"/>
</dbReference>
<evidence type="ECO:0000313" key="2">
    <source>
        <dbReference type="Proteomes" id="UP000032582"/>
    </source>
</evidence>
<dbReference type="AlphaFoldDB" id="A0A0D8L4L1"/>
<sequence length="77" mass="8980">MSDSTVILRVGDMVKKLKIARSTLYDWLNRDSPRYNAGFPRPFRLSGKSIGWDESEVNDWLIQRKKTDVKITHPVFV</sequence>
<name>A0A0D8L4L1_MORMO</name>